<dbReference type="InterPro" id="IPR036997">
    <property type="entry name" value="PA28_C_sf"/>
</dbReference>
<reference evidence="4" key="1">
    <citation type="submission" date="2010-02" db="EMBL/GenBank/DDBJ databases">
        <title>Sequencing and annotation of the Blastocystis hominis genome.</title>
        <authorList>
            <person name="Wincker P."/>
        </authorList>
    </citation>
    <scope>NUCLEOTIDE SEQUENCE</scope>
    <source>
        <strain evidence="4">Singapore isolate B</strain>
    </source>
</reference>
<dbReference type="SUPFAM" id="SSF47216">
    <property type="entry name" value="Proteasome activator"/>
    <property type="match status" value="1"/>
</dbReference>
<dbReference type="PANTHER" id="PTHR10660:SF2">
    <property type="entry name" value="LD45860P"/>
    <property type="match status" value="1"/>
</dbReference>
<dbReference type="GO" id="GO:0061133">
    <property type="term" value="F:endopeptidase activator activity"/>
    <property type="evidence" value="ECO:0007669"/>
    <property type="project" value="TreeGrafter"/>
</dbReference>
<dbReference type="InterPro" id="IPR003186">
    <property type="entry name" value="PA28_C"/>
</dbReference>
<evidence type="ECO:0000313" key="5">
    <source>
        <dbReference type="Proteomes" id="UP000008312"/>
    </source>
</evidence>
<dbReference type="Gene3D" id="1.20.120.180">
    <property type="entry name" value="Proteasome activator pa28, C-terminal domain"/>
    <property type="match status" value="1"/>
</dbReference>
<dbReference type="GO" id="GO:0008537">
    <property type="term" value="C:proteasome activator complex"/>
    <property type="evidence" value="ECO:0007669"/>
    <property type="project" value="InterPro"/>
</dbReference>
<dbReference type="GO" id="GO:0061136">
    <property type="term" value="P:regulation of proteasomal protein catabolic process"/>
    <property type="evidence" value="ECO:0007669"/>
    <property type="project" value="TreeGrafter"/>
</dbReference>
<evidence type="ECO:0000256" key="1">
    <source>
        <dbReference type="ARBA" id="ARBA00005883"/>
    </source>
</evidence>
<dbReference type="GO" id="GO:2000045">
    <property type="term" value="P:regulation of G1/S transition of mitotic cell cycle"/>
    <property type="evidence" value="ECO:0007669"/>
    <property type="project" value="TreeGrafter"/>
</dbReference>
<dbReference type="InterPro" id="IPR009077">
    <property type="entry name" value="Proteasome_activ_PA28"/>
</dbReference>
<dbReference type="GeneID" id="24921724"/>
<comment type="similarity">
    <text evidence="1">Belongs to the PA28 family.</text>
</comment>
<dbReference type="EMBL" id="FN668690">
    <property type="protein sequence ID" value="CBK25078.2"/>
    <property type="molecule type" value="Genomic_DNA"/>
</dbReference>
<proteinExistence type="inferred from homology"/>
<evidence type="ECO:0000313" key="4">
    <source>
        <dbReference type="EMBL" id="CBK25078.2"/>
    </source>
</evidence>
<accession>D8MAI9</accession>
<dbReference type="GO" id="GO:0005737">
    <property type="term" value="C:cytoplasm"/>
    <property type="evidence" value="ECO:0007669"/>
    <property type="project" value="TreeGrafter"/>
</dbReference>
<dbReference type="Proteomes" id="UP000008312">
    <property type="component" value="Unassembled WGS sequence"/>
</dbReference>
<dbReference type="Pfam" id="PF02252">
    <property type="entry name" value="PA28_C"/>
    <property type="match status" value="1"/>
</dbReference>
<sequence length="154" mass="18257">MPLLKQVQLWIFLHIPRMEDGNNFGVSVQRDCVGEIDGMIDLLEYMLDSITTYYKLRGSVAAEVVEHSELKDRIQGLNEIDEFNFYMLKLFFKSLRNCYATLYDLVLKNFDKLKNPRSTTAVPLSFFYCFCFKHHFNFLWNEIRPARACMILLY</sequence>
<evidence type="ECO:0000259" key="3">
    <source>
        <dbReference type="Pfam" id="PF02252"/>
    </source>
</evidence>
<dbReference type="PANTHER" id="PTHR10660">
    <property type="entry name" value="PROTEASOME REGULATOR PA28"/>
    <property type="match status" value="1"/>
</dbReference>
<protein>
    <recommendedName>
        <fullName evidence="3">Proteasome activator PA28 C-terminal domain-containing protein</fullName>
    </recommendedName>
</protein>
<dbReference type="RefSeq" id="XP_012899126.1">
    <property type="nucleotide sequence ID" value="XM_013043672.1"/>
</dbReference>
<dbReference type="GO" id="GO:0005654">
    <property type="term" value="C:nucleoplasm"/>
    <property type="evidence" value="ECO:0007669"/>
    <property type="project" value="TreeGrafter"/>
</dbReference>
<evidence type="ECO:0000256" key="2">
    <source>
        <dbReference type="ARBA" id="ARBA00022942"/>
    </source>
</evidence>
<name>D8MAI9_BLAHO</name>
<dbReference type="OrthoDB" id="6591885at2759"/>
<keyword evidence="2" id="KW-0647">Proteasome</keyword>
<dbReference type="InterPro" id="IPR036252">
    <property type="entry name" value="Proteasome_activ_sf"/>
</dbReference>
<dbReference type="AlphaFoldDB" id="D8MAI9"/>
<organism evidence="4">
    <name type="scientific">Blastocystis hominis</name>
    <dbReference type="NCBI Taxonomy" id="12968"/>
    <lineage>
        <taxon>Eukaryota</taxon>
        <taxon>Sar</taxon>
        <taxon>Stramenopiles</taxon>
        <taxon>Bigyra</taxon>
        <taxon>Opalozoa</taxon>
        <taxon>Opalinata</taxon>
        <taxon>Blastocystidae</taxon>
        <taxon>Blastocystis</taxon>
    </lineage>
</organism>
<feature type="domain" description="Proteasome activator PA28 C-terminal" evidence="3">
    <location>
        <begin position="4"/>
        <end position="120"/>
    </location>
</feature>
<dbReference type="FunFam" id="1.20.120.180:FF:000002">
    <property type="entry name" value="Proteasome activator complex subunit 1"/>
    <property type="match status" value="1"/>
</dbReference>
<dbReference type="InParanoid" id="D8MAI9"/>
<keyword evidence="5" id="KW-1185">Reference proteome</keyword>
<gene>
    <name evidence="4" type="ORF">GSBLH_T00004718001</name>
</gene>